<dbReference type="GO" id="GO:0016491">
    <property type="term" value="F:oxidoreductase activity"/>
    <property type="evidence" value="ECO:0007669"/>
    <property type="project" value="InterPro"/>
</dbReference>
<sequence>MPDGNDAFFFCLRIPFTQLLIPFLIDNDYHLRYDKNRKSKGWIVAMTATQQKSVLSRLVRERRSIRSFAKRALSPELVTELLQAAEASALPAGREPSHRFILASSSEGKAKAASMIMDTYSEQGLYKWMPNKLNQLMADRIAQIPAFLIVIVKEQEESRRNYATVSAVLQSLSLLAWEQGIGTVWNTEPFMHKPSFTSGIGLQADERIVTILYLGYCEKAPKTKPRTSAVSKLTYL</sequence>
<dbReference type="PANTHER" id="PTHR43821:SF1">
    <property type="entry name" value="NAD(P)H NITROREDUCTASE YDJA-RELATED"/>
    <property type="match status" value="1"/>
</dbReference>
<protein>
    <submittedName>
        <fullName evidence="2">Nitroreductase</fullName>
    </submittedName>
</protein>
<evidence type="ECO:0000313" key="2">
    <source>
        <dbReference type="EMBL" id="RED60549.1"/>
    </source>
</evidence>
<dbReference type="SUPFAM" id="SSF55469">
    <property type="entry name" value="FMN-dependent nitroreductase-like"/>
    <property type="match status" value="1"/>
</dbReference>
<dbReference type="AlphaFoldDB" id="A0A3D9IG58"/>
<dbReference type="InterPro" id="IPR000415">
    <property type="entry name" value="Nitroreductase-like"/>
</dbReference>
<reference evidence="2 3" key="1">
    <citation type="submission" date="2018-07" db="EMBL/GenBank/DDBJ databases">
        <title>Genomic Encyclopedia of Type Strains, Phase III (KMG-III): the genomes of soil and plant-associated and newly described type strains.</title>
        <authorList>
            <person name="Whitman W."/>
        </authorList>
    </citation>
    <scope>NUCLEOTIDE SEQUENCE [LARGE SCALE GENOMIC DNA]</scope>
    <source>
        <strain evidence="2 3">CECT 7287</strain>
    </source>
</reference>
<keyword evidence="3" id="KW-1185">Reference proteome</keyword>
<dbReference type="Pfam" id="PF00881">
    <property type="entry name" value="Nitroreductase"/>
    <property type="match status" value="1"/>
</dbReference>
<evidence type="ECO:0000259" key="1">
    <source>
        <dbReference type="Pfam" id="PF00881"/>
    </source>
</evidence>
<dbReference type="EMBL" id="QRDZ01000030">
    <property type="protein sequence ID" value="RED60549.1"/>
    <property type="molecule type" value="Genomic_DNA"/>
</dbReference>
<dbReference type="Gene3D" id="3.40.109.10">
    <property type="entry name" value="NADH Oxidase"/>
    <property type="match status" value="1"/>
</dbReference>
<gene>
    <name evidence="2" type="ORF">DFP98_13071</name>
</gene>
<dbReference type="InterPro" id="IPR052530">
    <property type="entry name" value="NAD(P)H_nitroreductase"/>
</dbReference>
<proteinExistence type="predicted"/>
<dbReference type="PANTHER" id="PTHR43821">
    <property type="entry name" value="NAD(P)H NITROREDUCTASE YDJA-RELATED"/>
    <property type="match status" value="1"/>
</dbReference>
<organism evidence="2 3">
    <name type="scientific">Cohnella phaseoli</name>
    <dbReference type="NCBI Taxonomy" id="456490"/>
    <lineage>
        <taxon>Bacteria</taxon>
        <taxon>Bacillati</taxon>
        <taxon>Bacillota</taxon>
        <taxon>Bacilli</taxon>
        <taxon>Bacillales</taxon>
        <taxon>Paenibacillaceae</taxon>
        <taxon>Cohnella</taxon>
    </lineage>
</organism>
<evidence type="ECO:0000313" key="3">
    <source>
        <dbReference type="Proteomes" id="UP000256977"/>
    </source>
</evidence>
<dbReference type="InterPro" id="IPR029479">
    <property type="entry name" value="Nitroreductase"/>
</dbReference>
<dbReference type="Proteomes" id="UP000256977">
    <property type="component" value="Unassembled WGS sequence"/>
</dbReference>
<feature type="domain" description="Nitroreductase" evidence="1">
    <location>
        <begin position="59"/>
        <end position="216"/>
    </location>
</feature>
<accession>A0A3D9IG58</accession>
<comment type="caution">
    <text evidence="2">The sequence shown here is derived from an EMBL/GenBank/DDBJ whole genome shotgun (WGS) entry which is preliminary data.</text>
</comment>
<name>A0A3D9IG58_9BACL</name>